<dbReference type="InterPro" id="IPR006626">
    <property type="entry name" value="PbH1"/>
</dbReference>
<dbReference type="Proteomes" id="UP000319143">
    <property type="component" value="Unassembled WGS sequence"/>
</dbReference>
<name>A0A5C6E015_9BACT</name>
<gene>
    <name evidence="3" type="ORF">Poly41_03510</name>
</gene>
<keyword evidence="4" id="KW-1185">Reference proteome</keyword>
<dbReference type="Pfam" id="PF13229">
    <property type="entry name" value="Beta_helix"/>
    <property type="match status" value="2"/>
</dbReference>
<proteinExistence type="predicted"/>
<dbReference type="PANTHER" id="PTHR36453:SF1">
    <property type="entry name" value="RIGHT HANDED BETA HELIX DOMAIN-CONTAINING PROTEIN"/>
    <property type="match status" value="1"/>
</dbReference>
<protein>
    <recommendedName>
        <fullName evidence="2">Right handed beta helix domain-containing protein</fullName>
    </recommendedName>
</protein>
<evidence type="ECO:0000313" key="3">
    <source>
        <dbReference type="EMBL" id="TWU42055.1"/>
    </source>
</evidence>
<organism evidence="3 4">
    <name type="scientific">Novipirellula artificiosorum</name>
    <dbReference type="NCBI Taxonomy" id="2528016"/>
    <lineage>
        <taxon>Bacteria</taxon>
        <taxon>Pseudomonadati</taxon>
        <taxon>Planctomycetota</taxon>
        <taxon>Planctomycetia</taxon>
        <taxon>Pirellulales</taxon>
        <taxon>Pirellulaceae</taxon>
        <taxon>Novipirellula</taxon>
    </lineage>
</organism>
<dbReference type="InterPro" id="IPR011050">
    <property type="entry name" value="Pectin_lyase_fold/virulence"/>
</dbReference>
<accession>A0A5C6E015</accession>
<dbReference type="SMART" id="SM00710">
    <property type="entry name" value="PbH1"/>
    <property type="match status" value="6"/>
</dbReference>
<feature type="domain" description="Right handed beta helix" evidence="2">
    <location>
        <begin position="437"/>
        <end position="569"/>
    </location>
</feature>
<dbReference type="AlphaFoldDB" id="A0A5C6E015"/>
<dbReference type="EMBL" id="SJPV01000001">
    <property type="protein sequence ID" value="TWU42055.1"/>
    <property type="molecule type" value="Genomic_DNA"/>
</dbReference>
<dbReference type="InterPro" id="IPR039448">
    <property type="entry name" value="Beta_helix"/>
</dbReference>
<keyword evidence="1" id="KW-0732">Signal</keyword>
<dbReference type="SUPFAM" id="SSF51126">
    <property type="entry name" value="Pectin lyase-like"/>
    <property type="match status" value="1"/>
</dbReference>
<evidence type="ECO:0000313" key="4">
    <source>
        <dbReference type="Proteomes" id="UP000319143"/>
    </source>
</evidence>
<reference evidence="3 4" key="1">
    <citation type="submission" date="2019-02" db="EMBL/GenBank/DDBJ databases">
        <title>Deep-cultivation of Planctomycetes and their phenomic and genomic characterization uncovers novel biology.</title>
        <authorList>
            <person name="Wiegand S."/>
            <person name="Jogler M."/>
            <person name="Boedeker C."/>
            <person name="Pinto D."/>
            <person name="Vollmers J."/>
            <person name="Rivas-Marin E."/>
            <person name="Kohn T."/>
            <person name="Peeters S.H."/>
            <person name="Heuer A."/>
            <person name="Rast P."/>
            <person name="Oberbeckmann S."/>
            <person name="Bunk B."/>
            <person name="Jeske O."/>
            <person name="Meyerdierks A."/>
            <person name="Storesund J.E."/>
            <person name="Kallscheuer N."/>
            <person name="Luecker S."/>
            <person name="Lage O.M."/>
            <person name="Pohl T."/>
            <person name="Merkel B.J."/>
            <person name="Hornburger P."/>
            <person name="Mueller R.-W."/>
            <person name="Bruemmer F."/>
            <person name="Labrenz M."/>
            <person name="Spormann A.M."/>
            <person name="Op Den Camp H."/>
            <person name="Overmann J."/>
            <person name="Amann R."/>
            <person name="Jetten M.S.M."/>
            <person name="Mascher T."/>
            <person name="Medema M.H."/>
            <person name="Devos D.P."/>
            <person name="Kaster A.-K."/>
            <person name="Ovreas L."/>
            <person name="Rohde M."/>
            <person name="Galperin M.Y."/>
            <person name="Jogler C."/>
        </authorList>
    </citation>
    <scope>NUCLEOTIDE SEQUENCE [LARGE SCALE GENOMIC DNA]</scope>
    <source>
        <strain evidence="3 4">Poly41</strain>
    </source>
</reference>
<evidence type="ECO:0000256" key="1">
    <source>
        <dbReference type="SAM" id="SignalP"/>
    </source>
</evidence>
<dbReference type="RefSeq" id="WP_197230996.1">
    <property type="nucleotide sequence ID" value="NZ_SJPV01000001.1"/>
</dbReference>
<feature type="chain" id="PRO_5022865984" description="Right handed beta helix domain-containing protein" evidence="1">
    <location>
        <begin position="24"/>
        <end position="741"/>
    </location>
</feature>
<comment type="caution">
    <text evidence="3">The sequence shown here is derived from an EMBL/GenBank/DDBJ whole genome shotgun (WGS) entry which is preliminary data.</text>
</comment>
<feature type="domain" description="Right handed beta helix" evidence="2">
    <location>
        <begin position="356"/>
        <end position="427"/>
    </location>
</feature>
<feature type="signal peptide" evidence="1">
    <location>
        <begin position="1"/>
        <end position="23"/>
    </location>
</feature>
<dbReference type="PANTHER" id="PTHR36453">
    <property type="entry name" value="SECRETED PROTEIN-RELATED"/>
    <property type="match status" value="1"/>
</dbReference>
<dbReference type="Gene3D" id="2.160.20.10">
    <property type="entry name" value="Single-stranded right-handed beta-helix, Pectin lyase-like"/>
    <property type="match status" value="2"/>
</dbReference>
<sequence length="741" mass="82157" precursor="true">MNRLLFTFALGLASVASSTTAHAQKELYVAAEVTALGDGSRQTPFATLVEARDAIRQARTSGDLQADDTVTVWIGPGIYQLEKSFELSAVDSGTEKASIVYRATKTGTARIRGGITLDPNAFKPITDPKVRSRLDESIRDQIRVCDLSKQLRDPIDPLKTSYRGVPESPWLYCNDQPMTLARWPNVDAADGAWATFSTTLDTGLADPDAEDPAKRKARGGSFVFEDPRPQRWNLDAGVWLLGYWTHDWSDEVIRIASYEPENHQITLAAPHNYGINAGTWGAAERRFFALNALEELDAPGEWYLDRTKKRLYFYPNDDLIQSNIVLATLTRPLVQASNLKHTKFEGLVFEYAHADGIVLHNTEHVEITGCRAANLAKSGFVVDGNHNTIRSCDLYNLGTSGLSLRGGDRRSLTPAENLAINNHIHHYGLFQRTYAPGIGVSGCGQSVQHNCIHDAPHNAVLYGGNEHRFEYNEVYRVVMETGDAGAFYTGRDWTSQGNVLRHNYIHDLGGGDAKHVNTMGVYLDDCDSGDTIEGNVFYRAGRAIMIGGGRSNPVLNNLVIDCPIGLHIDARGMTWKQWNNPSYSSWHLEAKAQAVGYTQPPWSDRYPKLAAIMNDSPRQPLYNPIRRNVFVDCTSQVCNFDGNVKKLLDQFEIENNLVVQTAGESSGVVATKEIQGFTHLAGTADDPIELGFKNEDAENFSLTNDARLLKVLPSFEPIPFAKIGLYRDQYREQTTPTPSSR</sequence>
<dbReference type="InterPro" id="IPR012334">
    <property type="entry name" value="Pectin_lyas_fold"/>
</dbReference>
<evidence type="ECO:0000259" key="2">
    <source>
        <dbReference type="Pfam" id="PF13229"/>
    </source>
</evidence>